<dbReference type="PANTHER" id="PTHR24166:SF48">
    <property type="entry name" value="PROTEIN VAPYRIN"/>
    <property type="match status" value="1"/>
</dbReference>
<gene>
    <name evidence="4" type="ORF">AK830_g8678</name>
</gene>
<dbReference type="Proteomes" id="UP000050424">
    <property type="component" value="Unassembled WGS sequence"/>
</dbReference>
<feature type="repeat" description="ANK" evidence="3">
    <location>
        <begin position="600"/>
        <end position="622"/>
    </location>
</feature>
<dbReference type="SMART" id="SM00248">
    <property type="entry name" value="ANK"/>
    <property type="match status" value="6"/>
</dbReference>
<sequence length="764" mass="85369">MLQYYQVVITSWGASPGKDVAARSCFSIKVRAKARHLSAAICDASQKLFQRTRPQGDITLRVKASTSVELEKTQDKMAEVVLKPPRESMQTRWSIDTAQLEAILGLWLWSLYSDERHEIKDESGNKISMAEQVKTARIISAGIDGLDRCKEANRQGEMSLWLGTNVVMLSEATINIDKYEGHGLLDLWESAATGDDWKRVSEKQQWDQTKAHRLPSETRRFCGWNVVHRSTQHWASGSSNQDATQRSKLRLQYSLTDGPLLEICAQELFTALIMSLTALLSIGAVDVVEVDGHVRLDNPTVTVLATAFTNSGLGSYSDAISCIVPAFADRLRPDPETVLSALIRAADTYRREAEWGRAEIMMRWACQHHFLPFSEEQEPTSSHIVVASMQRSCVRLESSIAGHLHNIPTTRDRYLQTPELREIISSYQEIAKRFAKPSSSPVDHDRPVRHQKLAEAIRARDRTEALYILCFITAEELGSEQLQSALPLSVRNDWSEVKTPFLWAVQAGQANVAKRLLGTGQVDPDRADCEGHTPLSWAVYHGHEALVEMLLFANGVDLDRRDVRGQTVLFQAVKETKEAIVQVLLDSGKFDVNAKDDPGNGLTALHWAARNGNETIVQLLLNTQTINVNEKDTFNQTALHRAAREGNESIFQMLLDDGRTRISKEDGWQFLFDPTDWAKPMNEGIIRRLLNSGRLDPDVEDDIGRAALFKATQDGHQAIVQMVLDSGKIEINGERRVGEHALSAAAKIGNMAIVKMLLGKIQRG</sequence>
<name>A0A0P7B7I2_9HYPO</name>
<dbReference type="SUPFAM" id="SSF48403">
    <property type="entry name" value="Ankyrin repeat"/>
    <property type="match status" value="2"/>
</dbReference>
<evidence type="ECO:0000313" key="4">
    <source>
        <dbReference type="EMBL" id="KPM37896.1"/>
    </source>
</evidence>
<evidence type="ECO:0000256" key="2">
    <source>
        <dbReference type="ARBA" id="ARBA00023043"/>
    </source>
</evidence>
<reference evidence="4 5" key="1">
    <citation type="submission" date="2015-09" db="EMBL/GenBank/DDBJ databases">
        <title>Draft genome of a European isolate of the apple canker pathogen Neonectria ditissima.</title>
        <authorList>
            <person name="Gomez-Cortecero A."/>
            <person name="Harrison R.J."/>
            <person name="Armitage A.D."/>
        </authorList>
    </citation>
    <scope>NUCLEOTIDE SEQUENCE [LARGE SCALE GENOMIC DNA]</scope>
    <source>
        <strain evidence="4 5">R09/05</strain>
    </source>
</reference>
<keyword evidence="5" id="KW-1185">Reference proteome</keyword>
<dbReference type="STRING" id="78410.A0A0P7B7I2"/>
<dbReference type="InterPro" id="IPR036770">
    <property type="entry name" value="Ankyrin_rpt-contain_sf"/>
</dbReference>
<dbReference type="EMBL" id="LKCW01000150">
    <property type="protein sequence ID" value="KPM37896.1"/>
    <property type="molecule type" value="Genomic_DNA"/>
</dbReference>
<protein>
    <submittedName>
        <fullName evidence="4">Uncharacterized protein</fullName>
    </submittedName>
</protein>
<dbReference type="InterPro" id="IPR050889">
    <property type="entry name" value="Dendritic_Spine_Reg/Scaffold"/>
</dbReference>
<dbReference type="InterPro" id="IPR002110">
    <property type="entry name" value="Ankyrin_rpt"/>
</dbReference>
<feature type="repeat" description="ANK" evidence="3">
    <location>
        <begin position="530"/>
        <end position="563"/>
    </location>
</feature>
<dbReference type="AlphaFoldDB" id="A0A0P7B7I2"/>
<dbReference type="PROSITE" id="PS50088">
    <property type="entry name" value="ANK_REPEAT"/>
    <property type="match status" value="3"/>
</dbReference>
<accession>A0A0P7B7I2</accession>
<proteinExistence type="predicted"/>
<comment type="caution">
    <text evidence="4">The sequence shown here is derived from an EMBL/GenBank/DDBJ whole genome shotgun (WGS) entry which is preliminary data.</text>
</comment>
<evidence type="ECO:0000256" key="3">
    <source>
        <dbReference type="PROSITE-ProRule" id="PRU00023"/>
    </source>
</evidence>
<organism evidence="4 5">
    <name type="scientific">Neonectria ditissima</name>
    <dbReference type="NCBI Taxonomy" id="78410"/>
    <lineage>
        <taxon>Eukaryota</taxon>
        <taxon>Fungi</taxon>
        <taxon>Dikarya</taxon>
        <taxon>Ascomycota</taxon>
        <taxon>Pezizomycotina</taxon>
        <taxon>Sordariomycetes</taxon>
        <taxon>Hypocreomycetidae</taxon>
        <taxon>Hypocreales</taxon>
        <taxon>Nectriaceae</taxon>
        <taxon>Neonectria</taxon>
    </lineage>
</organism>
<evidence type="ECO:0000256" key="1">
    <source>
        <dbReference type="ARBA" id="ARBA00022737"/>
    </source>
</evidence>
<keyword evidence="1" id="KW-0677">Repeat</keyword>
<dbReference type="PROSITE" id="PS50297">
    <property type="entry name" value="ANK_REP_REGION"/>
    <property type="match status" value="3"/>
</dbReference>
<dbReference type="Pfam" id="PF12796">
    <property type="entry name" value="Ank_2"/>
    <property type="match status" value="3"/>
</dbReference>
<keyword evidence="2 3" id="KW-0040">ANK repeat</keyword>
<dbReference type="PANTHER" id="PTHR24166">
    <property type="entry name" value="ROLLING PEBBLES, ISOFORM B"/>
    <property type="match status" value="1"/>
</dbReference>
<feature type="repeat" description="ANK" evidence="3">
    <location>
        <begin position="634"/>
        <end position="658"/>
    </location>
</feature>
<dbReference type="OrthoDB" id="5106615at2759"/>
<dbReference type="Gene3D" id="1.25.40.20">
    <property type="entry name" value="Ankyrin repeat-containing domain"/>
    <property type="match status" value="2"/>
</dbReference>
<evidence type="ECO:0000313" key="5">
    <source>
        <dbReference type="Proteomes" id="UP000050424"/>
    </source>
</evidence>